<accession>A0ABY7U6D0</accession>
<evidence type="ECO:0000256" key="1">
    <source>
        <dbReference type="SAM" id="Phobius"/>
    </source>
</evidence>
<dbReference type="EMBL" id="CP063189">
    <property type="protein sequence ID" value="WCZ32254.1"/>
    <property type="molecule type" value="Genomic_DNA"/>
</dbReference>
<feature type="transmembrane region" description="Helical" evidence="1">
    <location>
        <begin position="113"/>
        <end position="132"/>
    </location>
</feature>
<gene>
    <name evidence="2" type="ORF">CMASS_04015</name>
</gene>
<sequence>MADAARPRRDYSRAEAVGGLFWLCLGALMSLLLEVVYLGATIPVGEGRHLPFPVTIVIAFLFNWVLARTARLWSAHFCSEALVTAVPVIAWGLGFLFFVFTEALGGDQMLGNNIRTLLLLLAGILGGVWPLLARK</sequence>
<keyword evidence="3" id="KW-1185">Reference proteome</keyword>
<keyword evidence="1" id="KW-0812">Transmembrane</keyword>
<protein>
    <submittedName>
        <fullName evidence="2">Uncharacterized protein</fullName>
    </submittedName>
</protein>
<dbReference type="RefSeq" id="WP_022862548.1">
    <property type="nucleotide sequence ID" value="NZ_ATVG01000002.1"/>
</dbReference>
<keyword evidence="1" id="KW-1133">Transmembrane helix</keyword>
<reference evidence="2 3" key="1">
    <citation type="submission" date="2020-10" db="EMBL/GenBank/DDBJ databases">
        <title>Complete genome sequence of Corynebacterium massiliense DSM 45435, type strain of Corynebacterium massiliense.</title>
        <authorList>
            <person name="Busche T."/>
            <person name="Kalinowski J."/>
            <person name="Ruckert C."/>
        </authorList>
    </citation>
    <scope>NUCLEOTIDE SEQUENCE [LARGE SCALE GENOMIC DNA]</scope>
    <source>
        <strain evidence="2 3">DSM 45435</strain>
    </source>
</reference>
<organism evidence="2 3">
    <name type="scientific">Corynebacterium massiliense DSM 45435</name>
    <dbReference type="NCBI Taxonomy" id="1121364"/>
    <lineage>
        <taxon>Bacteria</taxon>
        <taxon>Bacillati</taxon>
        <taxon>Actinomycetota</taxon>
        <taxon>Actinomycetes</taxon>
        <taxon>Mycobacteriales</taxon>
        <taxon>Corynebacteriaceae</taxon>
        <taxon>Corynebacterium</taxon>
    </lineage>
</organism>
<proteinExistence type="predicted"/>
<name>A0ABY7U6D0_9CORY</name>
<evidence type="ECO:0000313" key="2">
    <source>
        <dbReference type="EMBL" id="WCZ32254.1"/>
    </source>
</evidence>
<feature type="transmembrane region" description="Helical" evidence="1">
    <location>
        <begin position="82"/>
        <end position="101"/>
    </location>
</feature>
<evidence type="ECO:0000313" key="3">
    <source>
        <dbReference type="Proteomes" id="UP001220064"/>
    </source>
</evidence>
<keyword evidence="1" id="KW-0472">Membrane</keyword>
<feature type="transmembrane region" description="Helical" evidence="1">
    <location>
        <begin position="52"/>
        <end position="70"/>
    </location>
</feature>
<dbReference type="Proteomes" id="UP001220064">
    <property type="component" value="Chromosome"/>
</dbReference>
<feature type="transmembrane region" description="Helical" evidence="1">
    <location>
        <begin position="20"/>
        <end position="40"/>
    </location>
</feature>